<feature type="coiled-coil region" evidence="10">
    <location>
        <begin position="411"/>
        <end position="748"/>
    </location>
</feature>
<evidence type="ECO:0000313" key="12">
    <source>
        <dbReference type="EMBL" id="SMP00372.1"/>
    </source>
</evidence>
<evidence type="ECO:0000256" key="7">
    <source>
        <dbReference type="ARBA" id="ARBA00023054"/>
    </source>
</evidence>
<keyword evidence="2" id="KW-0547">Nucleotide-binding</keyword>
<dbReference type="Pfam" id="PF13476">
    <property type="entry name" value="AAA_23"/>
    <property type="match status" value="1"/>
</dbReference>
<dbReference type="InterPro" id="IPR022982">
    <property type="entry name" value="Rad50_ATPase_archaeal"/>
</dbReference>
<keyword evidence="7 10" id="KW-0175">Coiled coil</keyword>
<dbReference type="InterPro" id="IPR013134">
    <property type="entry name" value="Zn_hook_RAD50"/>
</dbReference>
<dbReference type="GO" id="GO:0006302">
    <property type="term" value="P:double-strand break repair"/>
    <property type="evidence" value="ECO:0007669"/>
    <property type="project" value="InterPro"/>
</dbReference>
<keyword evidence="4" id="KW-0378">Hydrolase</keyword>
<dbReference type="SUPFAM" id="SSF52540">
    <property type="entry name" value="P-loop containing nucleoside triphosphate hydrolases"/>
    <property type="match status" value="2"/>
</dbReference>
<dbReference type="AlphaFoldDB" id="A0AA45WIF5"/>
<keyword evidence="1 9" id="KW-0479">Metal-binding</keyword>
<evidence type="ECO:0000256" key="1">
    <source>
        <dbReference type="ARBA" id="ARBA00022723"/>
    </source>
</evidence>
<feature type="coiled-coil region" evidence="10">
    <location>
        <begin position="166"/>
        <end position="385"/>
    </location>
</feature>
<evidence type="ECO:0000259" key="11">
    <source>
        <dbReference type="PROSITE" id="PS51131"/>
    </source>
</evidence>
<evidence type="ECO:0000256" key="9">
    <source>
        <dbReference type="PROSITE-ProRule" id="PRU00471"/>
    </source>
</evidence>
<dbReference type="RefSeq" id="WP_283571393.1">
    <property type="nucleotide sequence ID" value="NZ_FXTX01000001.1"/>
</dbReference>
<dbReference type="Gene3D" id="3.40.50.300">
    <property type="entry name" value="P-loop containing nucleotide triphosphate hydrolases"/>
    <property type="match status" value="2"/>
</dbReference>
<reference evidence="12" key="1">
    <citation type="submission" date="2017-05" db="EMBL/GenBank/DDBJ databases">
        <authorList>
            <person name="Varghese N."/>
            <person name="Submissions S."/>
        </authorList>
    </citation>
    <scope>NUCLEOTIDE SEQUENCE</scope>
    <source>
        <strain evidence="12">DSM 18763</strain>
    </source>
</reference>
<proteinExistence type="inferred from homology"/>
<dbReference type="InterPro" id="IPR038729">
    <property type="entry name" value="Rad50/SbcC_AAA"/>
</dbReference>
<keyword evidence="6" id="KW-0067">ATP-binding</keyword>
<dbReference type="PANTHER" id="PTHR32114:SF2">
    <property type="entry name" value="ABC TRANSPORTER ABCH.3"/>
    <property type="match status" value="1"/>
</dbReference>
<evidence type="ECO:0000256" key="3">
    <source>
        <dbReference type="ARBA" id="ARBA00022763"/>
    </source>
</evidence>
<dbReference type="PANTHER" id="PTHR32114">
    <property type="entry name" value="ABC TRANSPORTER ABCH.3"/>
    <property type="match status" value="1"/>
</dbReference>
<dbReference type="PROSITE" id="PS51131">
    <property type="entry name" value="ZN_HOOK"/>
    <property type="match status" value="1"/>
</dbReference>
<dbReference type="Proteomes" id="UP001157947">
    <property type="component" value="Unassembled WGS sequence"/>
</dbReference>
<dbReference type="Gene3D" id="1.10.287.510">
    <property type="entry name" value="Helix hairpin bin"/>
    <property type="match status" value="1"/>
</dbReference>
<dbReference type="GO" id="GO:0016887">
    <property type="term" value="F:ATP hydrolysis activity"/>
    <property type="evidence" value="ECO:0007669"/>
    <property type="project" value="InterPro"/>
</dbReference>
<comment type="caution">
    <text evidence="12">The sequence shown here is derived from an EMBL/GenBank/DDBJ whole genome shotgun (WGS) entry which is preliminary data.</text>
</comment>
<sequence>MRLKGIVLNNFLIHDNTEIEFADNGITAFIGNNGAGKSSIVEAVSFALFGKSDKGNLIDLIKWGRNRAVVKLYFTKDNKDFVIKREITATRGRANTTSLVYQLRGEQEIPYIQKNIDKELPKLTGLTLKTFINSVLVKQGDIEGLIKLTPSKRKEVLEELLDLKVFQLLSEKYAEKRREKERLIKDIEVRIQDLDNLIANMEKLLSEKEEKEAEKSKVEEEKRKIENHKKEILQILNNLRKEKEEIIQLKNRIETINIKIENNKKRLKEIEEFIKNVENEEKKLPELTQAVKELKEKEEILSLYQEVKKLEIERKNLEEKYNKAKENEEFIKKFEKIAKEYEEKEKQKKELEQHLSQINKKEGELRQLQSEINQKEKQLKEQRDKVINVAKILSSKKQIYKMLEQNPEVRNEMIKNNQDKINQLRKQLEELTAEKGAVESQIKILKKQLENINNLKGSCPTCLRPLDQHSKEEVIKDLNLQLQQKTAEYKEISDKLKQITQQIDFEEEIRKLLEEYKNQYEIYKTIYKELNEKKAKFEVAKREISKKEEIENQIKEIEIFLQNQKDDYSKYKTILRENLNIQTLQKQLNDLRAKIDKIYSQIGKVEENKLKQEIQNLKEKEREFIKVKNLIEQKKEQEKLSLKIKEEIKNLQEELEKIDLSNKRDENLIQQDINSKELQLSQIEQNLTYLNNKLSGLMAQIGELSGYINALEKQIEEIKDLNNKMENLKISVKKYEEVENALFELQKNIRNRALYELPKVVSHLFFFKDYFSKITFDEDFDIILYPETLERQERKISVEALSGGQRVALSLALRLAIARYLGSKANFLILDEPTIHLDTERRQELVDLLGSIKEKNFIKQLIVVTHDQEIEDRADIVYRVENGSVKPL</sequence>
<feature type="binding site" evidence="9">
    <location>
        <position position="459"/>
    </location>
    <ligand>
        <name>Zn(2+)</name>
        <dbReference type="ChEBI" id="CHEBI:29105"/>
    </ligand>
</feature>
<keyword evidence="12" id="KW-0269">Exonuclease</keyword>
<name>A0AA45WIF5_9AQUI</name>
<keyword evidence="5 9" id="KW-0862">Zinc</keyword>
<evidence type="ECO:0000313" key="13">
    <source>
        <dbReference type="Proteomes" id="UP001157947"/>
    </source>
</evidence>
<keyword evidence="3" id="KW-0227">DNA damage</keyword>
<accession>A0AA45WIF5</accession>
<keyword evidence="13" id="KW-1185">Reference proteome</keyword>
<feature type="binding site" evidence="9">
    <location>
        <position position="462"/>
    </location>
    <ligand>
        <name>Zn(2+)</name>
        <dbReference type="ChEBI" id="CHEBI:29105"/>
    </ligand>
</feature>
<dbReference type="Pfam" id="PF13558">
    <property type="entry name" value="SbcC_Walker_B"/>
    <property type="match status" value="1"/>
</dbReference>
<dbReference type="GO" id="GO:0046872">
    <property type="term" value="F:metal ion binding"/>
    <property type="evidence" value="ECO:0007669"/>
    <property type="project" value="UniProtKB-UniRule"/>
</dbReference>
<dbReference type="EMBL" id="FXTX01000001">
    <property type="protein sequence ID" value="SMP00372.1"/>
    <property type="molecule type" value="Genomic_DNA"/>
</dbReference>
<evidence type="ECO:0000256" key="4">
    <source>
        <dbReference type="ARBA" id="ARBA00022801"/>
    </source>
</evidence>
<dbReference type="Pfam" id="PF04423">
    <property type="entry name" value="Rad50_zn_hook"/>
    <property type="match status" value="1"/>
</dbReference>
<evidence type="ECO:0000256" key="10">
    <source>
        <dbReference type="SAM" id="Coils"/>
    </source>
</evidence>
<dbReference type="GO" id="GO:0004527">
    <property type="term" value="F:exonuclease activity"/>
    <property type="evidence" value="ECO:0007669"/>
    <property type="project" value="UniProtKB-KW"/>
</dbReference>
<evidence type="ECO:0000256" key="8">
    <source>
        <dbReference type="ARBA" id="ARBA00023204"/>
    </source>
</evidence>
<organism evidence="12 13">
    <name type="scientific">Venenivibrio stagnispumantis</name>
    <dbReference type="NCBI Taxonomy" id="407998"/>
    <lineage>
        <taxon>Bacteria</taxon>
        <taxon>Pseudomonadati</taxon>
        <taxon>Aquificota</taxon>
        <taxon>Aquificia</taxon>
        <taxon>Aquificales</taxon>
        <taxon>Hydrogenothermaceae</taxon>
        <taxon>Venenivibrio</taxon>
    </lineage>
</organism>
<keyword evidence="8" id="KW-0234">DNA repair</keyword>
<keyword evidence="12" id="KW-0540">Nuclease</keyword>
<protein>
    <submittedName>
        <fullName evidence="12">Exonuclease SbcC</fullName>
    </submittedName>
</protein>
<dbReference type="GO" id="GO:0005524">
    <property type="term" value="F:ATP binding"/>
    <property type="evidence" value="ECO:0007669"/>
    <property type="project" value="UniProtKB-KW"/>
</dbReference>
<dbReference type="InterPro" id="IPR027417">
    <property type="entry name" value="P-loop_NTPase"/>
</dbReference>
<evidence type="ECO:0000256" key="2">
    <source>
        <dbReference type="ARBA" id="ARBA00022741"/>
    </source>
</evidence>
<gene>
    <name evidence="12" type="ORF">SAMN06264868_10180</name>
</gene>
<evidence type="ECO:0000256" key="6">
    <source>
        <dbReference type="ARBA" id="ARBA00022840"/>
    </source>
</evidence>
<evidence type="ECO:0000256" key="5">
    <source>
        <dbReference type="ARBA" id="ARBA00022833"/>
    </source>
</evidence>
<dbReference type="SUPFAM" id="SSF75712">
    <property type="entry name" value="Rad50 coiled-coil Zn hook"/>
    <property type="match status" value="1"/>
</dbReference>
<feature type="domain" description="Zinc-hook" evidence="11">
    <location>
        <begin position="414"/>
        <end position="511"/>
    </location>
</feature>
<dbReference type="HAMAP" id="MF_00449">
    <property type="entry name" value="RAD50"/>
    <property type="match status" value="1"/>
</dbReference>